<dbReference type="InterPro" id="IPR014476">
    <property type="entry name" value="AHL15-29"/>
</dbReference>
<dbReference type="PANTHER" id="PTHR31100:SF63">
    <property type="entry name" value="AT-HOOK MOTIF NUCLEAR-LOCALIZED PROTEIN"/>
    <property type="match status" value="1"/>
</dbReference>
<keyword evidence="4" id="KW-0539">Nucleus</keyword>
<keyword evidence="1" id="KW-0805">Transcription regulation</keyword>
<protein>
    <recommendedName>
        <fullName evidence="6">PPC domain-containing protein</fullName>
    </recommendedName>
</protein>
<keyword evidence="8" id="KW-1185">Reference proteome</keyword>
<feature type="compositionally biased region" description="Polar residues" evidence="5">
    <location>
        <begin position="82"/>
        <end position="96"/>
    </location>
</feature>
<dbReference type="GO" id="GO:0003680">
    <property type="term" value="F:minor groove of adenine-thymine-rich DNA binding"/>
    <property type="evidence" value="ECO:0007669"/>
    <property type="project" value="InterPro"/>
</dbReference>
<sequence length="300" mass="33064">ASPPFETTIYTCYSLPKKHILLTMTHKEFASSSFPSKSISSNSNNDFSGNNPSIFSTHSNNLFSTVGGNKKLIVSHTTTTTNNDILMMPSSSSAQPSFDRDMDFPQNPPKNPSKSSSKKRMGRPLGSKNRPKTHIIIEENRETFTEVVTLQISAGEDIVENIIKYAQRRQTNIIVSRDFGLISNITFLDPVSRVPLLPIEGPVHMTSLFGTYINPNCECPPRKFISHPPCSSFTIYFSSPNEYVFGGIVGGKVTAAGVILINATLVRKTTFHREVSSNKNVREIEEGVPTYAVGVLTNVN</sequence>
<dbReference type="Gramene" id="Psat03G0563100-T1">
    <property type="protein sequence ID" value="KAI5431518.1"/>
    <property type="gene ID" value="KIW84_035631"/>
</dbReference>
<evidence type="ECO:0000313" key="8">
    <source>
        <dbReference type="Proteomes" id="UP001058974"/>
    </source>
</evidence>
<organism evidence="7 8">
    <name type="scientific">Pisum sativum</name>
    <name type="common">Garden pea</name>
    <name type="synonym">Lathyrus oleraceus</name>
    <dbReference type="NCBI Taxonomy" id="3888"/>
    <lineage>
        <taxon>Eukaryota</taxon>
        <taxon>Viridiplantae</taxon>
        <taxon>Streptophyta</taxon>
        <taxon>Embryophyta</taxon>
        <taxon>Tracheophyta</taxon>
        <taxon>Spermatophyta</taxon>
        <taxon>Magnoliopsida</taxon>
        <taxon>eudicotyledons</taxon>
        <taxon>Gunneridae</taxon>
        <taxon>Pentapetalae</taxon>
        <taxon>rosids</taxon>
        <taxon>fabids</taxon>
        <taxon>Fabales</taxon>
        <taxon>Fabaceae</taxon>
        <taxon>Papilionoideae</taxon>
        <taxon>50 kb inversion clade</taxon>
        <taxon>NPAAA clade</taxon>
        <taxon>Hologalegina</taxon>
        <taxon>IRL clade</taxon>
        <taxon>Fabeae</taxon>
        <taxon>Lathyrus</taxon>
    </lineage>
</organism>
<reference evidence="7 8" key="1">
    <citation type="journal article" date="2022" name="Nat. Genet.">
        <title>Improved pea reference genome and pan-genome highlight genomic features and evolutionary characteristics.</title>
        <authorList>
            <person name="Yang T."/>
            <person name="Liu R."/>
            <person name="Luo Y."/>
            <person name="Hu S."/>
            <person name="Wang D."/>
            <person name="Wang C."/>
            <person name="Pandey M.K."/>
            <person name="Ge S."/>
            <person name="Xu Q."/>
            <person name="Li N."/>
            <person name="Li G."/>
            <person name="Huang Y."/>
            <person name="Saxena R.K."/>
            <person name="Ji Y."/>
            <person name="Li M."/>
            <person name="Yan X."/>
            <person name="He Y."/>
            <person name="Liu Y."/>
            <person name="Wang X."/>
            <person name="Xiang C."/>
            <person name="Varshney R.K."/>
            <person name="Ding H."/>
            <person name="Gao S."/>
            <person name="Zong X."/>
        </authorList>
    </citation>
    <scope>NUCLEOTIDE SEQUENCE [LARGE SCALE GENOMIC DNA]</scope>
    <source>
        <strain evidence="7 8">cv. Zhongwan 6</strain>
    </source>
</reference>
<name>A0A9D4Y1N6_PEA</name>
<evidence type="ECO:0000256" key="2">
    <source>
        <dbReference type="ARBA" id="ARBA00023125"/>
    </source>
</evidence>
<feature type="region of interest" description="Disordered" evidence="5">
    <location>
        <begin position="82"/>
        <end position="132"/>
    </location>
</feature>
<gene>
    <name evidence="7" type="ORF">KIW84_035631</name>
</gene>
<accession>A0A9D4Y1N6</accession>
<keyword evidence="2" id="KW-0238">DNA-binding</keyword>
<dbReference type="PANTHER" id="PTHR31100">
    <property type="entry name" value="AT-HOOK MOTIF NUCLEAR-LOCALIZED PROTEIN 15"/>
    <property type="match status" value="1"/>
</dbReference>
<feature type="domain" description="PPC" evidence="6">
    <location>
        <begin position="142"/>
        <end position="287"/>
    </location>
</feature>
<dbReference type="SUPFAM" id="SSF117856">
    <property type="entry name" value="AF0104/ALDC/Ptd012-like"/>
    <property type="match status" value="1"/>
</dbReference>
<keyword evidence="3" id="KW-0804">Transcription</keyword>
<evidence type="ECO:0000259" key="6">
    <source>
        <dbReference type="PROSITE" id="PS51742"/>
    </source>
</evidence>
<dbReference type="PROSITE" id="PS51742">
    <property type="entry name" value="PPC"/>
    <property type="match status" value="1"/>
</dbReference>
<dbReference type="Pfam" id="PF03479">
    <property type="entry name" value="PCC"/>
    <property type="match status" value="1"/>
</dbReference>
<dbReference type="InterPro" id="IPR005175">
    <property type="entry name" value="PPC_dom"/>
</dbReference>
<dbReference type="GO" id="GO:0005634">
    <property type="term" value="C:nucleus"/>
    <property type="evidence" value="ECO:0007669"/>
    <property type="project" value="TreeGrafter"/>
</dbReference>
<evidence type="ECO:0000256" key="5">
    <source>
        <dbReference type="SAM" id="MobiDB-lite"/>
    </source>
</evidence>
<evidence type="ECO:0000256" key="4">
    <source>
        <dbReference type="ARBA" id="ARBA00023242"/>
    </source>
</evidence>
<proteinExistence type="predicted"/>
<evidence type="ECO:0000256" key="3">
    <source>
        <dbReference type="ARBA" id="ARBA00023163"/>
    </source>
</evidence>
<dbReference type="AlphaFoldDB" id="A0A9D4Y1N6"/>
<evidence type="ECO:0000256" key="1">
    <source>
        <dbReference type="ARBA" id="ARBA00023015"/>
    </source>
</evidence>
<dbReference type="Gene3D" id="3.30.1330.80">
    <property type="entry name" value="Hypothetical protein, similar to alpha- acetolactate decarboxylase, domain 2"/>
    <property type="match status" value="1"/>
</dbReference>
<evidence type="ECO:0000313" key="7">
    <source>
        <dbReference type="EMBL" id="KAI5431518.1"/>
    </source>
</evidence>
<comment type="caution">
    <text evidence="7">The sequence shown here is derived from an EMBL/GenBank/DDBJ whole genome shotgun (WGS) entry which is preliminary data.</text>
</comment>
<dbReference type="GO" id="GO:0003700">
    <property type="term" value="F:DNA-binding transcription factor activity"/>
    <property type="evidence" value="ECO:0007669"/>
    <property type="project" value="TreeGrafter"/>
</dbReference>
<dbReference type="Proteomes" id="UP001058974">
    <property type="component" value="Chromosome 3"/>
</dbReference>
<dbReference type="EMBL" id="JAMSHJ010000003">
    <property type="protein sequence ID" value="KAI5431518.1"/>
    <property type="molecule type" value="Genomic_DNA"/>
</dbReference>
<feature type="non-terminal residue" evidence="7">
    <location>
        <position position="1"/>
    </location>
</feature>